<feature type="DNA-binding region" description="H-T-H motif" evidence="2">
    <location>
        <begin position="35"/>
        <end position="54"/>
    </location>
</feature>
<dbReference type="PRINTS" id="PR00455">
    <property type="entry name" value="HTHTETR"/>
</dbReference>
<dbReference type="PANTHER" id="PTHR30055">
    <property type="entry name" value="HTH-TYPE TRANSCRIPTIONAL REGULATOR RUTR"/>
    <property type="match status" value="1"/>
</dbReference>
<evidence type="ECO:0000313" key="5">
    <source>
        <dbReference type="Proteomes" id="UP000476055"/>
    </source>
</evidence>
<evidence type="ECO:0000256" key="2">
    <source>
        <dbReference type="PROSITE-ProRule" id="PRU00335"/>
    </source>
</evidence>
<dbReference type="Pfam" id="PF00440">
    <property type="entry name" value="TetR_N"/>
    <property type="match status" value="1"/>
</dbReference>
<name>A0A6L5YGJ3_9FIRM</name>
<dbReference type="EMBL" id="VUMU01000001">
    <property type="protein sequence ID" value="MST56792.1"/>
    <property type="molecule type" value="Genomic_DNA"/>
</dbReference>
<dbReference type="PROSITE" id="PS50977">
    <property type="entry name" value="HTH_TETR_2"/>
    <property type="match status" value="1"/>
</dbReference>
<feature type="domain" description="HTH tetR-type" evidence="3">
    <location>
        <begin position="12"/>
        <end position="72"/>
    </location>
</feature>
<evidence type="ECO:0000313" key="4">
    <source>
        <dbReference type="EMBL" id="MST56792.1"/>
    </source>
</evidence>
<dbReference type="Proteomes" id="UP000476055">
    <property type="component" value="Unassembled WGS sequence"/>
</dbReference>
<keyword evidence="5" id="KW-1185">Reference proteome</keyword>
<protein>
    <submittedName>
        <fullName evidence="4">TetR/AcrR family transcriptional regulator</fullName>
    </submittedName>
</protein>
<dbReference type="InterPro" id="IPR009057">
    <property type="entry name" value="Homeodomain-like_sf"/>
</dbReference>
<dbReference type="Gene3D" id="1.10.357.10">
    <property type="entry name" value="Tetracycline Repressor, domain 2"/>
    <property type="match status" value="1"/>
</dbReference>
<sequence length="218" mass="25152">MGKSEKQMDKEHERNQRIIDTAFRLFVEKKIEAVSMDEIAKEAGVGRATLFRCYNNKTELAISVCASKWKAYLDKLDEARPISSIHDIPAIGRFIFTLDSYIGMYQNHKDILQYNDNFNNYVTHQTVQEEELANFHASLNSVNTRLHMMYAKAKEDKTFRTDIPEEQFMRVTVHTMMAACTHYAGGFIWGATDNKDYTGDLLLLKEMILNYAQNGTNL</sequence>
<comment type="caution">
    <text evidence="4">The sequence shown here is derived from an EMBL/GenBank/DDBJ whole genome shotgun (WGS) entry which is preliminary data.</text>
</comment>
<dbReference type="RefSeq" id="WP_154494864.1">
    <property type="nucleotide sequence ID" value="NZ_VUMU01000001.1"/>
</dbReference>
<dbReference type="InterPro" id="IPR050109">
    <property type="entry name" value="HTH-type_TetR-like_transc_reg"/>
</dbReference>
<proteinExistence type="predicted"/>
<reference evidence="4 5" key="1">
    <citation type="submission" date="2019-08" db="EMBL/GenBank/DDBJ databases">
        <title>In-depth cultivation of the pig gut microbiome towards novel bacterial diversity and tailored functional studies.</title>
        <authorList>
            <person name="Wylensek D."/>
            <person name="Hitch T.C.A."/>
            <person name="Clavel T."/>
        </authorList>
    </citation>
    <scope>NUCLEOTIDE SEQUENCE [LARGE SCALE GENOMIC DNA]</scope>
    <source>
        <strain evidence="4 5">WCA3-601-WT-6H</strain>
    </source>
</reference>
<accession>A0A6L5YGJ3</accession>
<dbReference type="GO" id="GO:0006355">
    <property type="term" value="P:regulation of DNA-templated transcription"/>
    <property type="evidence" value="ECO:0007669"/>
    <property type="project" value="UniProtKB-ARBA"/>
</dbReference>
<evidence type="ECO:0000259" key="3">
    <source>
        <dbReference type="PROSITE" id="PS50977"/>
    </source>
</evidence>
<dbReference type="AlphaFoldDB" id="A0A6L5YGJ3"/>
<gene>
    <name evidence="4" type="ORF">FYJ59_00765</name>
</gene>
<dbReference type="GO" id="GO:0003677">
    <property type="term" value="F:DNA binding"/>
    <property type="evidence" value="ECO:0007669"/>
    <property type="project" value="UniProtKB-UniRule"/>
</dbReference>
<dbReference type="InterPro" id="IPR001647">
    <property type="entry name" value="HTH_TetR"/>
</dbReference>
<organism evidence="4 5">
    <name type="scientific">Waltera intestinalis</name>
    <dbReference type="NCBI Taxonomy" id="2606635"/>
    <lineage>
        <taxon>Bacteria</taxon>
        <taxon>Bacillati</taxon>
        <taxon>Bacillota</taxon>
        <taxon>Clostridia</taxon>
        <taxon>Lachnospirales</taxon>
        <taxon>Lachnospiraceae</taxon>
        <taxon>Waltera</taxon>
    </lineage>
</organism>
<evidence type="ECO:0000256" key="1">
    <source>
        <dbReference type="ARBA" id="ARBA00023125"/>
    </source>
</evidence>
<dbReference type="SUPFAM" id="SSF46689">
    <property type="entry name" value="Homeodomain-like"/>
    <property type="match status" value="1"/>
</dbReference>
<keyword evidence="1 2" id="KW-0238">DNA-binding</keyword>